<feature type="region of interest" description="Disordered" evidence="5">
    <location>
        <begin position="516"/>
        <end position="624"/>
    </location>
</feature>
<name>A0A8J8P4B4_HALGN</name>
<dbReference type="GO" id="GO:0016926">
    <property type="term" value="P:protein desumoylation"/>
    <property type="evidence" value="ECO:0007669"/>
    <property type="project" value="UniProtKB-ARBA"/>
</dbReference>
<dbReference type="PANTHER" id="PTHR46915:SF2">
    <property type="entry name" value="UBIQUITIN-LIKE PROTEASE 4"/>
    <property type="match status" value="1"/>
</dbReference>
<feature type="compositionally biased region" description="Low complexity" evidence="5">
    <location>
        <begin position="583"/>
        <end position="601"/>
    </location>
</feature>
<feature type="compositionally biased region" description="Basic residues" evidence="5">
    <location>
        <begin position="348"/>
        <end position="359"/>
    </location>
</feature>
<evidence type="ECO:0000313" key="8">
    <source>
        <dbReference type="Proteomes" id="UP000785679"/>
    </source>
</evidence>
<feature type="domain" description="Ubiquitin-like protease family profile" evidence="6">
    <location>
        <begin position="1166"/>
        <end position="1353"/>
    </location>
</feature>
<feature type="compositionally biased region" description="Basic and acidic residues" evidence="5">
    <location>
        <begin position="80"/>
        <end position="89"/>
    </location>
</feature>
<feature type="compositionally biased region" description="Basic and acidic residues" evidence="5">
    <location>
        <begin position="167"/>
        <end position="196"/>
    </location>
</feature>
<feature type="compositionally biased region" description="Low complexity" evidence="5">
    <location>
        <begin position="8"/>
        <end position="18"/>
    </location>
</feature>
<evidence type="ECO:0000256" key="1">
    <source>
        <dbReference type="ARBA" id="ARBA00005234"/>
    </source>
</evidence>
<feature type="compositionally biased region" description="Acidic residues" evidence="5">
    <location>
        <begin position="442"/>
        <end position="466"/>
    </location>
</feature>
<feature type="region of interest" description="Disordered" evidence="5">
    <location>
        <begin position="996"/>
        <end position="1107"/>
    </location>
</feature>
<accession>A0A8J8P4B4</accession>
<feature type="compositionally biased region" description="Basic and acidic residues" evidence="5">
    <location>
        <begin position="405"/>
        <end position="428"/>
    </location>
</feature>
<comment type="caution">
    <text evidence="7">The sequence shown here is derived from an EMBL/GenBank/DDBJ whole genome shotgun (WGS) entry which is preliminary data.</text>
</comment>
<dbReference type="EMBL" id="RRYP01000891">
    <property type="protein sequence ID" value="TNV86698.1"/>
    <property type="molecule type" value="Genomic_DNA"/>
</dbReference>
<evidence type="ECO:0000256" key="4">
    <source>
        <dbReference type="ARBA" id="ARBA00022807"/>
    </source>
</evidence>
<dbReference type="SUPFAM" id="SSF54001">
    <property type="entry name" value="Cysteine proteinases"/>
    <property type="match status" value="1"/>
</dbReference>
<dbReference type="InterPro" id="IPR038765">
    <property type="entry name" value="Papain-like_cys_pep_sf"/>
</dbReference>
<keyword evidence="2" id="KW-0645">Protease</keyword>
<feature type="compositionally biased region" description="Polar residues" evidence="5">
    <location>
        <begin position="70"/>
        <end position="79"/>
    </location>
</feature>
<feature type="compositionally biased region" description="Basic and acidic residues" evidence="5">
    <location>
        <begin position="294"/>
        <end position="309"/>
    </location>
</feature>
<protein>
    <recommendedName>
        <fullName evidence="6">Ubiquitin-like protease family profile domain-containing protein</fullName>
    </recommendedName>
</protein>
<keyword evidence="8" id="KW-1185">Reference proteome</keyword>
<feature type="compositionally biased region" description="Low complexity" evidence="5">
    <location>
        <begin position="127"/>
        <end position="140"/>
    </location>
</feature>
<feature type="compositionally biased region" description="Polar residues" evidence="5">
    <location>
        <begin position="1039"/>
        <end position="1052"/>
    </location>
</feature>
<evidence type="ECO:0000259" key="6">
    <source>
        <dbReference type="PROSITE" id="PS50600"/>
    </source>
</evidence>
<feature type="compositionally biased region" description="Low complexity" evidence="5">
    <location>
        <begin position="1010"/>
        <end position="1022"/>
    </location>
</feature>
<feature type="compositionally biased region" description="Polar residues" evidence="5">
    <location>
        <begin position="803"/>
        <end position="828"/>
    </location>
</feature>
<feature type="region of interest" description="Disordered" evidence="5">
    <location>
        <begin position="789"/>
        <end position="834"/>
    </location>
</feature>
<feature type="compositionally biased region" description="Polar residues" evidence="5">
    <location>
        <begin position="261"/>
        <end position="279"/>
    </location>
</feature>
<dbReference type="Proteomes" id="UP000785679">
    <property type="component" value="Unassembled WGS sequence"/>
</dbReference>
<evidence type="ECO:0000256" key="3">
    <source>
        <dbReference type="ARBA" id="ARBA00022801"/>
    </source>
</evidence>
<evidence type="ECO:0000256" key="5">
    <source>
        <dbReference type="SAM" id="MobiDB-lite"/>
    </source>
</evidence>
<organism evidence="7 8">
    <name type="scientific">Halteria grandinella</name>
    <dbReference type="NCBI Taxonomy" id="5974"/>
    <lineage>
        <taxon>Eukaryota</taxon>
        <taxon>Sar</taxon>
        <taxon>Alveolata</taxon>
        <taxon>Ciliophora</taxon>
        <taxon>Intramacronucleata</taxon>
        <taxon>Spirotrichea</taxon>
        <taxon>Stichotrichia</taxon>
        <taxon>Sporadotrichida</taxon>
        <taxon>Halteriidae</taxon>
        <taxon>Halteria</taxon>
    </lineage>
</organism>
<gene>
    <name evidence="7" type="ORF">FGO68_gene2845</name>
</gene>
<comment type="similarity">
    <text evidence="1">Belongs to the peptidase C48 family.</text>
</comment>
<feature type="compositionally biased region" description="Low complexity" evidence="5">
    <location>
        <begin position="212"/>
        <end position="225"/>
    </location>
</feature>
<feature type="region of interest" description="Disordered" evidence="5">
    <location>
        <begin position="330"/>
        <end position="474"/>
    </location>
</feature>
<evidence type="ECO:0000313" key="7">
    <source>
        <dbReference type="EMBL" id="TNV86698.1"/>
    </source>
</evidence>
<proteinExistence type="inferred from homology"/>
<reference evidence="7" key="1">
    <citation type="submission" date="2019-06" db="EMBL/GenBank/DDBJ databases">
        <authorList>
            <person name="Zheng W."/>
        </authorList>
    </citation>
    <scope>NUCLEOTIDE SEQUENCE</scope>
    <source>
        <strain evidence="7">QDHG01</strain>
    </source>
</reference>
<feature type="compositionally biased region" description="Pro residues" evidence="5">
    <location>
        <begin position="1056"/>
        <end position="1071"/>
    </location>
</feature>
<keyword evidence="4" id="KW-0788">Thiol protease</keyword>
<dbReference type="PROSITE" id="PS50600">
    <property type="entry name" value="ULP_PROTEASE"/>
    <property type="match status" value="1"/>
</dbReference>
<dbReference type="PANTHER" id="PTHR46915">
    <property type="entry name" value="UBIQUITIN-LIKE PROTEASE 4-RELATED"/>
    <property type="match status" value="1"/>
</dbReference>
<sequence>MAKTPQKGNSGRTSSARSSRGKVESSKEGTPQRQLRSQVVTRTKTKVQPNHLRKQVIESMRNLSKLRQLDASQAKQQGTSKDKKDDSPPKKTAPISQNSKRIAKKLPNASFVTRSNQKKSPQKQEQKQGSSSKQKSVTKSPIAPQVAKKSGKTLRVSSKSPSRSAIRPKEATPIEKRELRSKSKDQVSKKHEEQKSIKNSNNIRSVPPPKIQGKPQNKPQLPKQQVKIPTNSQAKQKADERDSRSVNSERSSRSKIERQPTPLNSQMVQSQKPRTTMNSKMREEGKLGPATAVKVHEGKSNRHRVSERELKKLVNNVSVILPKEVEAAKVSLSQPKPRVQTEESKLKEARRKKPRKPAKKPIVNIRKPSSKEKSKIQQSPRKIESQIIESEEPKRVTRKQLGKLAPKESIKTEIVRTNKARPVKDQTKTKLITRRSQREESKEEVEEAGSDHEMADDEESDGDNSSDEGFSIAKALQMKSPAPHGSMKVRTLPQHESQNYESSDQEMFELNEYSRALSASSKRVRISEPISKAPESMRSILKTSKSRLDHAQFHRPDRIAAHKKSKDEQKLFYQNSRGHFSDSHLSSPSSKKSSVVKPLISQPSSHHRSENHSQAIARPRQVSEQLNLESPSVYTISSASDSIGRIQVDGANSVLQAALSYQGDDDTSNVIQPPPPQQSMQHLTKFQRQLATSAQAQIKQEIFMSSVDQSQLRPPSLLLHAFGHLNSAVNQSKPPSTASNQLNGFMAVPQHNQQEKAKPFSLNQVKIQDNSLIPQRKDSQLSNSALTIPIPNKSMAPPPRPSNFIQGEPSSTISRDSMQPSQPINSTPPIKPKAFRPVPPVATISHHNHQAAPIAAPILEKNFTFGNNQNHQMQWQQPIPLTQSQQSQHMPPFYNGMVPFNSGFSSMQGSAKATPTDHMLRMRDAVANIGSHYQQLPQIYNMQGHQPTGIPTGEFAFPLYHSFPTPQMNFTNGVVPTMMTPIMNGGNIIYTPQHMQVSSQQSNTFPPPSNQVQQSQQNFTIPSPSPQPQPSQQFTIPQNQILNPSNPATPRQNLPKVPPNKKPLKSPPPAPVFSSQSEQEDSQMISENESANGDPNYTSSSQEELSRHFEDTNRMYLEDQAEYEKEKLEAGEDTIPQYQEDEEMKDETVNSLEGDVPQVSLTLDKIEIALENCAQRLDQGQYLNDDIINFALTMLSKAYPDESMIILNTYFYPQLIDPKRFPNERIIRLLNKKLTSKVNFIILPINLEAKKHWSLAIIANANLTMKQEDTFLQITVKGGSPCPCFLYLDSLMTIDQEIRSGLNRFCDLLMQVNYQDRKSEEISYPYYAYRMNIPKQQNEFDCGIFLLEYAARFLRNPASLLDASNYGQWTEPIAFINELNIEIFCFRSRQMYNPDVTPEMLQNEILQVFPSLPQSDLETFVLSVFCLTRINRQVKENKFKKLEWFNGNVTLTRRRSLRNIFKFLARNCQEGGVVTSELASQAMQSYYKIE</sequence>
<dbReference type="InterPro" id="IPR003653">
    <property type="entry name" value="Peptidase_C48_C"/>
</dbReference>
<evidence type="ECO:0000256" key="2">
    <source>
        <dbReference type="ARBA" id="ARBA00022670"/>
    </source>
</evidence>
<dbReference type="OrthoDB" id="289696at2759"/>
<feature type="compositionally biased region" description="Basic and acidic residues" evidence="5">
    <location>
        <begin position="546"/>
        <end position="570"/>
    </location>
</feature>
<dbReference type="Pfam" id="PF02902">
    <property type="entry name" value="Peptidase_C48"/>
    <property type="match status" value="1"/>
</dbReference>
<dbReference type="Gene3D" id="3.40.395.10">
    <property type="entry name" value="Adenoviral Proteinase, Chain A"/>
    <property type="match status" value="1"/>
</dbReference>
<dbReference type="GO" id="GO:0006508">
    <property type="term" value="P:proteolysis"/>
    <property type="evidence" value="ECO:0007669"/>
    <property type="project" value="UniProtKB-KW"/>
</dbReference>
<feature type="compositionally biased region" description="Polar residues" evidence="5">
    <location>
        <begin position="28"/>
        <end position="48"/>
    </location>
</feature>
<feature type="compositionally biased region" description="Polar residues" evidence="5">
    <location>
        <begin position="1073"/>
        <end position="1103"/>
    </location>
</feature>
<dbReference type="GO" id="GO:0008234">
    <property type="term" value="F:cysteine-type peptidase activity"/>
    <property type="evidence" value="ECO:0007669"/>
    <property type="project" value="UniProtKB-KW"/>
</dbReference>
<keyword evidence="3" id="KW-0378">Hydrolase</keyword>
<feature type="region of interest" description="Disordered" evidence="5">
    <location>
        <begin position="1"/>
        <end position="309"/>
    </location>
</feature>